<proteinExistence type="predicted"/>
<dbReference type="EMBL" id="MCOG01000009">
    <property type="protein sequence ID" value="ORY82181.1"/>
    <property type="molecule type" value="Genomic_DNA"/>
</dbReference>
<feature type="signal peptide" evidence="1">
    <location>
        <begin position="1"/>
        <end position="21"/>
    </location>
</feature>
<name>A0A1Y2FE35_9FUNG</name>
<evidence type="ECO:0000313" key="3">
    <source>
        <dbReference type="Proteomes" id="UP000193920"/>
    </source>
</evidence>
<keyword evidence="1" id="KW-0732">Signal</keyword>
<gene>
    <name evidence="2" type="ORF">LY90DRAFT_697513</name>
</gene>
<evidence type="ECO:0000313" key="2">
    <source>
        <dbReference type="EMBL" id="ORY82181.1"/>
    </source>
</evidence>
<accession>A0A1Y2FE35</accession>
<dbReference type="AlphaFoldDB" id="A0A1Y2FE35"/>
<keyword evidence="3" id="KW-1185">Reference proteome</keyword>
<dbReference type="Proteomes" id="UP000193920">
    <property type="component" value="Unassembled WGS sequence"/>
</dbReference>
<sequence>MKIIHSLLLIISLGIITNTSGNSDKNQYDYKATKTDIKNFDVEACIRNSDCGSKSVHFNRRDEDESLGGHRFVSIEINPDKFMPTFHNKHIKNDENSKNKSIPSTTINLHKSTKKSNVKRGPPPQNFDKNIGYNNFNYFNTYKIKPTIVNSTPNDNSNVEGNIPTTVINLNSAKVKRGPPPRNFDKNIGYNNFNYFNTYKIKPTNVDSTPSSNSNNEDSIPTNVIDLNSAKAKRGPPPQNFDKNIGYNNFNYFNTYKIKPTNLAKAKRGPPPQNFDKNIGYNNFNYFNTYKIKPTPTNNSPTNTYYYNTLPVEAKRKREEERT</sequence>
<reference evidence="2 3" key="1">
    <citation type="submission" date="2016-08" db="EMBL/GenBank/DDBJ databases">
        <title>A Parts List for Fungal Cellulosomes Revealed by Comparative Genomics.</title>
        <authorList>
            <consortium name="DOE Joint Genome Institute"/>
            <person name="Haitjema C.H."/>
            <person name="Gilmore S.P."/>
            <person name="Henske J.K."/>
            <person name="Solomon K.V."/>
            <person name="De Groot R."/>
            <person name="Kuo A."/>
            <person name="Mondo S.J."/>
            <person name="Salamov A.A."/>
            <person name="Labutti K."/>
            <person name="Zhao Z."/>
            <person name="Chiniquy J."/>
            <person name="Barry K."/>
            <person name="Brewer H.M."/>
            <person name="Purvine S.O."/>
            <person name="Wright A.T."/>
            <person name="Boxma B."/>
            <person name="Van Alen T."/>
            <person name="Hackstein J.H."/>
            <person name="Baker S.E."/>
            <person name="Grigoriev I.V."/>
            <person name="O'Malley M.A."/>
        </authorList>
    </citation>
    <scope>NUCLEOTIDE SEQUENCE [LARGE SCALE GENOMIC DNA]</scope>
    <source>
        <strain evidence="2 3">G1</strain>
    </source>
</reference>
<organism evidence="2 3">
    <name type="scientific">Neocallimastix californiae</name>
    <dbReference type="NCBI Taxonomy" id="1754190"/>
    <lineage>
        <taxon>Eukaryota</taxon>
        <taxon>Fungi</taxon>
        <taxon>Fungi incertae sedis</taxon>
        <taxon>Chytridiomycota</taxon>
        <taxon>Chytridiomycota incertae sedis</taxon>
        <taxon>Neocallimastigomycetes</taxon>
        <taxon>Neocallimastigales</taxon>
        <taxon>Neocallimastigaceae</taxon>
        <taxon>Neocallimastix</taxon>
    </lineage>
</organism>
<protein>
    <submittedName>
        <fullName evidence="2">Uncharacterized protein</fullName>
    </submittedName>
</protein>
<comment type="caution">
    <text evidence="2">The sequence shown here is derived from an EMBL/GenBank/DDBJ whole genome shotgun (WGS) entry which is preliminary data.</text>
</comment>
<feature type="chain" id="PRO_5012756574" evidence="1">
    <location>
        <begin position="22"/>
        <end position="323"/>
    </location>
</feature>
<evidence type="ECO:0000256" key="1">
    <source>
        <dbReference type="SAM" id="SignalP"/>
    </source>
</evidence>